<comment type="similarity">
    <text evidence="2 7">Belongs to the zinc-containing alcohol dehydrogenase family.</text>
</comment>
<name>A0A344LBJ1_9PSEU</name>
<keyword evidence="10" id="KW-1185">Reference proteome</keyword>
<dbReference type="AlphaFoldDB" id="A0A344LBJ1"/>
<dbReference type="Proteomes" id="UP000250434">
    <property type="component" value="Chromosome"/>
</dbReference>
<keyword evidence="5" id="KW-0560">Oxidoreductase</keyword>
<evidence type="ECO:0000313" key="9">
    <source>
        <dbReference type="EMBL" id="AXB45415.1"/>
    </source>
</evidence>
<dbReference type="PANTHER" id="PTHR43880:SF12">
    <property type="entry name" value="ALCOHOL DEHYDROGENASE CLASS-3"/>
    <property type="match status" value="1"/>
</dbReference>
<comment type="cofactor">
    <cofactor evidence="1 7">
        <name>Zn(2+)</name>
        <dbReference type="ChEBI" id="CHEBI:29105"/>
    </cofactor>
</comment>
<dbReference type="InterPro" id="IPR020843">
    <property type="entry name" value="ER"/>
</dbReference>
<evidence type="ECO:0000313" key="10">
    <source>
        <dbReference type="Proteomes" id="UP000250434"/>
    </source>
</evidence>
<dbReference type="EMBL" id="CP015163">
    <property type="protein sequence ID" value="AXB45415.1"/>
    <property type="molecule type" value="Genomic_DNA"/>
</dbReference>
<dbReference type="SUPFAM" id="SSF51735">
    <property type="entry name" value="NAD(P)-binding Rossmann-fold domains"/>
    <property type="match status" value="1"/>
</dbReference>
<evidence type="ECO:0000256" key="4">
    <source>
        <dbReference type="ARBA" id="ARBA00022833"/>
    </source>
</evidence>
<accession>A0A344LBJ1</accession>
<dbReference type="GO" id="GO:0005829">
    <property type="term" value="C:cytosol"/>
    <property type="evidence" value="ECO:0007669"/>
    <property type="project" value="TreeGrafter"/>
</dbReference>
<dbReference type="SUPFAM" id="SSF50129">
    <property type="entry name" value="GroES-like"/>
    <property type="match status" value="1"/>
</dbReference>
<dbReference type="GO" id="GO:0046294">
    <property type="term" value="P:formaldehyde catabolic process"/>
    <property type="evidence" value="ECO:0007669"/>
    <property type="project" value="TreeGrafter"/>
</dbReference>
<reference evidence="9 10" key="1">
    <citation type="submission" date="2016-04" db="EMBL/GenBank/DDBJ databases">
        <title>Complete genome sequence and analysis of deep-sea sediment isolate, Amycolatopsis sp. WP1.</title>
        <authorList>
            <person name="Wang H."/>
            <person name="Chen S."/>
            <person name="Wu Q."/>
        </authorList>
    </citation>
    <scope>NUCLEOTIDE SEQUENCE [LARGE SCALE GENOMIC DNA]</scope>
    <source>
        <strain evidence="9 10">WP1</strain>
    </source>
</reference>
<evidence type="ECO:0000256" key="2">
    <source>
        <dbReference type="ARBA" id="ARBA00008072"/>
    </source>
</evidence>
<dbReference type="GO" id="GO:0008270">
    <property type="term" value="F:zinc ion binding"/>
    <property type="evidence" value="ECO:0007669"/>
    <property type="project" value="InterPro"/>
</dbReference>
<dbReference type="InterPro" id="IPR013154">
    <property type="entry name" value="ADH-like_N"/>
</dbReference>
<dbReference type="RefSeq" id="WP_113694652.1">
    <property type="nucleotide sequence ID" value="NZ_CP015163.1"/>
</dbReference>
<keyword evidence="4 7" id="KW-0862">Zinc</keyword>
<gene>
    <name evidence="9" type="ORF">A4R43_25415</name>
</gene>
<dbReference type="InterPro" id="IPR036291">
    <property type="entry name" value="NAD(P)-bd_dom_sf"/>
</dbReference>
<protein>
    <submittedName>
        <fullName evidence="9">Alcohol dehydrogenase</fullName>
    </submittedName>
</protein>
<keyword evidence="3 7" id="KW-0479">Metal-binding</keyword>
<dbReference type="SMART" id="SM00829">
    <property type="entry name" value="PKS_ER"/>
    <property type="match status" value="1"/>
</dbReference>
<feature type="domain" description="Enoyl reductase (ER)" evidence="8">
    <location>
        <begin position="15"/>
        <end position="358"/>
    </location>
</feature>
<dbReference type="KEGG" id="aab:A4R43_25415"/>
<dbReference type="OrthoDB" id="3265141at2"/>
<evidence type="ECO:0000256" key="6">
    <source>
        <dbReference type="ARBA" id="ARBA00023027"/>
    </source>
</evidence>
<dbReference type="InterPro" id="IPR011032">
    <property type="entry name" value="GroES-like_sf"/>
</dbReference>
<dbReference type="Gene3D" id="3.90.180.10">
    <property type="entry name" value="Medium-chain alcohol dehydrogenases, catalytic domain"/>
    <property type="match status" value="1"/>
</dbReference>
<evidence type="ECO:0000259" key="8">
    <source>
        <dbReference type="SMART" id="SM00829"/>
    </source>
</evidence>
<sequence>MRTRAVVVRAAGEPARVEQITLREPGPGEVLVRVAAASVCHSDLSVANETLVHNKPVVLGHETSGLVAKTGPGVDGFAEGDPVLLLWNPPCRECWYCTQGEPYLCENIERHWAGSHGVDDDGNPTHPCLGVGGFAEYTVVPVAACRRLPADIPLDLAALLGCAVTTGVGAVLSTANVHSGQSVVVVGLGGVGLAAVQGARIAGADPIIAVDRVEEKLALAASMGATETLLAGPEVRKRVKALTGGRGADHVFDCVGLAATIKEGWKTARRGGTLTVVGIGGRTEVVEFSSLELYHFARSILTCVNGSLDPDRELPAYIEHVRAGRLDLPALVSKEIGLDGVPAALGELAEGRLARVLVKPGI</sequence>
<dbReference type="Pfam" id="PF08240">
    <property type="entry name" value="ADH_N"/>
    <property type="match status" value="1"/>
</dbReference>
<evidence type="ECO:0000256" key="3">
    <source>
        <dbReference type="ARBA" id="ARBA00022723"/>
    </source>
</evidence>
<dbReference type="PANTHER" id="PTHR43880">
    <property type="entry name" value="ALCOHOL DEHYDROGENASE"/>
    <property type="match status" value="1"/>
</dbReference>
<keyword evidence="6" id="KW-0520">NAD</keyword>
<dbReference type="FunFam" id="3.40.50.720:FF:000003">
    <property type="entry name" value="S-(hydroxymethyl)glutathione dehydrogenase"/>
    <property type="match status" value="1"/>
</dbReference>
<proteinExistence type="inferred from homology"/>
<evidence type="ECO:0000256" key="1">
    <source>
        <dbReference type="ARBA" id="ARBA00001947"/>
    </source>
</evidence>
<dbReference type="InterPro" id="IPR013149">
    <property type="entry name" value="ADH-like_C"/>
</dbReference>
<dbReference type="GO" id="GO:0051903">
    <property type="term" value="F:S-(hydroxymethyl)glutathione dehydrogenase [NAD(P)+] activity"/>
    <property type="evidence" value="ECO:0007669"/>
    <property type="project" value="TreeGrafter"/>
</dbReference>
<dbReference type="Pfam" id="PF00107">
    <property type="entry name" value="ADH_zinc_N"/>
    <property type="match status" value="1"/>
</dbReference>
<evidence type="ECO:0000256" key="5">
    <source>
        <dbReference type="ARBA" id="ARBA00023002"/>
    </source>
</evidence>
<dbReference type="PROSITE" id="PS00059">
    <property type="entry name" value="ADH_ZINC"/>
    <property type="match status" value="1"/>
</dbReference>
<evidence type="ECO:0000256" key="7">
    <source>
        <dbReference type="RuleBase" id="RU361277"/>
    </source>
</evidence>
<dbReference type="Gene3D" id="3.40.50.720">
    <property type="entry name" value="NAD(P)-binding Rossmann-like Domain"/>
    <property type="match status" value="1"/>
</dbReference>
<organism evidence="9 10">
    <name type="scientific">Amycolatopsis albispora</name>
    <dbReference type="NCBI Taxonomy" id="1804986"/>
    <lineage>
        <taxon>Bacteria</taxon>
        <taxon>Bacillati</taxon>
        <taxon>Actinomycetota</taxon>
        <taxon>Actinomycetes</taxon>
        <taxon>Pseudonocardiales</taxon>
        <taxon>Pseudonocardiaceae</taxon>
        <taxon>Amycolatopsis</taxon>
    </lineage>
</organism>
<dbReference type="InterPro" id="IPR002328">
    <property type="entry name" value="ADH_Zn_CS"/>
</dbReference>